<dbReference type="InterPro" id="IPR008257">
    <property type="entry name" value="Pept_M19"/>
</dbReference>
<reference evidence="2" key="1">
    <citation type="journal article" date="2019" name="Int. J. Syst. Evol. Microbiol.">
        <title>The Global Catalogue of Microorganisms (GCM) 10K type strain sequencing project: providing services to taxonomists for standard genome sequencing and annotation.</title>
        <authorList>
            <consortium name="The Broad Institute Genomics Platform"/>
            <consortium name="The Broad Institute Genome Sequencing Center for Infectious Disease"/>
            <person name="Wu L."/>
            <person name="Ma J."/>
        </authorList>
    </citation>
    <scope>NUCLEOTIDE SEQUENCE [LARGE SCALE GENOMIC DNA]</scope>
    <source>
        <strain evidence="2">CGMCC 1.10759</strain>
    </source>
</reference>
<protein>
    <submittedName>
        <fullName evidence="1">Dipeptidase</fullName>
    </submittedName>
</protein>
<dbReference type="Pfam" id="PF01244">
    <property type="entry name" value="Peptidase_M19"/>
    <property type="match status" value="1"/>
</dbReference>
<dbReference type="PANTHER" id="PTHR10443">
    <property type="entry name" value="MICROSOMAL DIPEPTIDASE"/>
    <property type="match status" value="1"/>
</dbReference>
<proteinExistence type="predicted"/>
<accession>A0ABV8T0P0</accession>
<keyword evidence="2" id="KW-1185">Reference proteome</keyword>
<dbReference type="Proteomes" id="UP001595904">
    <property type="component" value="Unassembled WGS sequence"/>
</dbReference>
<evidence type="ECO:0000313" key="2">
    <source>
        <dbReference type="Proteomes" id="UP001595904"/>
    </source>
</evidence>
<gene>
    <name evidence="1" type="ORF">ACFPN2_27785</name>
</gene>
<comment type="caution">
    <text evidence="1">The sequence shown here is derived from an EMBL/GenBank/DDBJ whole genome shotgun (WGS) entry which is preliminary data.</text>
</comment>
<evidence type="ECO:0000313" key="1">
    <source>
        <dbReference type="EMBL" id="MFC4312917.1"/>
    </source>
</evidence>
<sequence>MNVFADRAARLCRDALICDMVWPLDFDPADTVGNDYSKLRRFKDAGVNLLSVTLAGDGHNSAQALAIVADARRRLAALPEVQIVHRIGDVEAARRAGKLAIALHFEGTRCLERNLDLIEAFRDLGIRHNLLAFNSANSAGGGCADANDGGLTRFGARVVAEMQRVGVLVDLSHCGPRTSLDALAMAQRPMVFSHSNAASLAPSFRNISDEQIRAVAATGGLVGISGCSGYLGSDHNLAAAVVRHVEHVCQLVGPKHVGLGLDVVFDGAAISAWIRSRPDEWPVAADPHWPGFSYVLPEQLPEIVAGLLAGGFTEDEIEDILGRNWMRVCEAAWQ</sequence>
<dbReference type="EMBL" id="JBHSDU010000014">
    <property type="protein sequence ID" value="MFC4312917.1"/>
    <property type="molecule type" value="Genomic_DNA"/>
</dbReference>
<dbReference type="SUPFAM" id="SSF51556">
    <property type="entry name" value="Metallo-dependent hydrolases"/>
    <property type="match status" value="1"/>
</dbReference>
<dbReference type="RefSeq" id="WP_380602724.1">
    <property type="nucleotide sequence ID" value="NZ_JBHSDU010000014.1"/>
</dbReference>
<organism evidence="1 2">
    <name type="scientific">Steroidobacter flavus</name>
    <dbReference type="NCBI Taxonomy" id="1842136"/>
    <lineage>
        <taxon>Bacteria</taxon>
        <taxon>Pseudomonadati</taxon>
        <taxon>Pseudomonadota</taxon>
        <taxon>Gammaproteobacteria</taxon>
        <taxon>Steroidobacterales</taxon>
        <taxon>Steroidobacteraceae</taxon>
        <taxon>Steroidobacter</taxon>
    </lineage>
</organism>
<dbReference type="InterPro" id="IPR032466">
    <property type="entry name" value="Metal_Hydrolase"/>
</dbReference>
<name>A0ABV8T0P0_9GAMM</name>
<dbReference type="PROSITE" id="PS51365">
    <property type="entry name" value="RENAL_DIPEPTIDASE_2"/>
    <property type="match status" value="1"/>
</dbReference>
<dbReference type="Gene3D" id="3.20.20.140">
    <property type="entry name" value="Metal-dependent hydrolases"/>
    <property type="match status" value="1"/>
</dbReference>
<dbReference type="PANTHER" id="PTHR10443:SF12">
    <property type="entry name" value="DIPEPTIDASE"/>
    <property type="match status" value="1"/>
</dbReference>